<dbReference type="InterPro" id="IPR053143">
    <property type="entry name" value="Arylsulfate_ST"/>
</dbReference>
<dbReference type="InterPro" id="IPR039535">
    <property type="entry name" value="ASST-like"/>
</dbReference>
<organism evidence="2 3">
    <name type="scientific">Plantactinospora solaniradicis</name>
    <dbReference type="NCBI Taxonomy" id="1723736"/>
    <lineage>
        <taxon>Bacteria</taxon>
        <taxon>Bacillati</taxon>
        <taxon>Actinomycetota</taxon>
        <taxon>Actinomycetes</taxon>
        <taxon>Micromonosporales</taxon>
        <taxon>Micromonosporaceae</taxon>
        <taxon>Plantactinospora</taxon>
    </lineage>
</organism>
<evidence type="ECO:0000313" key="2">
    <source>
        <dbReference type="EMBL" id="MFC6020912.1"/>
    </source>
</evidence>
<dbReference type="InterPro" id="IPR011047">
    <property type="entry name" value="Quinoprotein_ADH-like_sf"/>
</dbReference>
<reference evidence="3" key="1">
    <citation type="journal article" date="2019" name="Int. J. Syst. Evol. Microbiol.">
        <title>The Global Catalogue of Microorganisms (GCM) 10K type strain sequencing project: providing services to taxonomists for standard genome sequencing and annotation.</title>
        <authorList>
            <consortium name="The Broad Institute Genomics Platform"/>
            <consortium name="The Broad Institute Genome Sequencing Center for Infectious Disease"/>
            <person name="Wu L."/>
            <person name="Ma J."/>
        </authorList>
    </citation>
    <scope>NUCLEOTIDE SEQUENCE [LARGE SCALE GENOMIC DNA]</scope>
    <source>
        <strain evidence="3">ZS-35-S2</strain>
    </source>
</reference>
<sequence>MKNPSPSVPRSLLARVAWLAVCVLALIAGATPAVAADEPPPPPREQRPAPVTVQTLRPGTAPGLLFLAPQSTRDVYLHGPQILDNQGRPIWFHEIDEGAFATNFRVQTYRGQEVLTWWEGGANNTGQGWGVGYIADKNYQIIATVGAPDDRLDFHEFRLTERGTALVMLFRTRPYDLTPIGGPPDANMGESGFREVDVATGEVIREWWSLDHVPPTESYVTGSVLEKSYFHMNSVALDVDGHYLLSARHTNTVYKVHRQTGEIIWRLGGRRSDFQLDDGATFSGQHDAEPEGRNIYRIFDNALTESQPGNESRVIWLKVDPLRKVAKLVREVRHPERMSVEAEGGSFRLPNHNTIVSWGRSGRVSEFTASGSLVFDAALPPTHSTYRAYRFRWHGRPLTGPTVTLAGDGTTVNAVWNGATGVARWRVLGGRTETSLRPIANAAWNGLDTSIGLPDGVGMGLNYLQVQALDNCSRVIGTSPVTPAGH</sequence>
<name>A0ABW1KGR8_9ACTN</name>
<feature type="signal peptide" evidence="1">
    <location>
        <begin position="1"/>
        <end position="35"/>
    </location>
</feature>
<dbReference type="EMBL" id="JBHSPR010000037">
    <property type="protein sequence ID" value="MFC6020912.1"/>
    <property type="molecule type" value="Genomic_DNA"/>
</dbReference>
<keyword evidence="1" id="KW-0732">Signal</keyword>
<dbReference type="Pfam" id="PF14269">
    <property type="entry name" value="Arylsulfotran_2"/>
    <property type="match status" value="1"/>
</dbReference>
<dbReference type="PANTHER" id="PTHR35340">
    <property type="entry name" value="PQQ ENZYME REPEAT PROTEIN-RELATED"/>
    <property type="match status" value="1"/>
</dbReference>
<keyword evidence="3" id="KW-1185">Reference proteome</keyword>
<evidence type="ECO:0000313" key="3">
    <source>
        <dbReference type="Proteomes" id="UP001596203"/>
    </source>
</evidence>
<dbReference type="Proteomes" id="UP001596203">
    <property type="component" value="Unassembled WGS sequence"/>
</dbReference>
<comment type="caution">
    <text evidence="2">The sequence shown here is derived from an EMBL/GenBank/DDBJ whole genome shotgun (WGS) entry which is preliminary data.</text>
</comment>
<gene>
    <name evidence="2" type="ORF">ACFP2T_32670</name>
</gene>
<dbReference type="PANTHER" id="PTHR35340:SF5">
    <property type="entry name" value="ASST-DOMAIN-CONTAINING PROTEIN"/>
    <property type="match status" value="1"/>
</dbReference>
<dbReference type="SUPFAM" id="SSF50998">
    <property type="entry name" value="Quinoprotein alcohol dehydrogenase-like"/>
    <property type="match status" value="1"/>
</dbReference>
<feature type="chain" id="PRO_5045417971" evidence="1">
    <location>
        <begin position="36"/>
        <end position="486"/>
    </location>
</feature>
<accession>A0ABW1KGR8</accession>
<protein>
    <submittedName>
        <fullName evidence="2">Arylsulfotransferase family protein</fullName>
    </submittedName>
</protein>
<proteinExistence type="predicted"/>
<evidence type="ECO:0000256" key="1">
    <source>
        <dbReference type="SAM" id="SignalP"/>
    </source>
</evidence>